<organism evidence="1">
    <name type="scientific">Escherichia coli</name>
    <dbReference type="NCBI Taxonomy" id="562"/>
    <lineage>
        <taxon>Bacteria</taxon>
        <taxon>Pseudomonadati</taxon>
        <taxon>Pseudomonadota</taxon>
        <taxon>Gammaproteobacteria</taxon>
        <taxon>Enterobacterales</taxon>
        <taxon>Enterobacteriaceae</taxon>
        <taxon>Escherichia</taxon>
    </lineage>
</organism>
<dbReference type="RefSeq" id="WP_001333022.1">
    <property type="nucleotide sequence ID" value="NZ_BDPW01000010.1"/>
</dbReference>
<gene>
    <name evidence="1" type="ORF">BvCmsH19A_02056</name>
</gene>
<comment type="caution">
    <text evidence="1">The sequence shown here is derived from an EMBL/GenBank/DDBJ whole genome shotgun (WGS) entry which is preliminary data.</text>
</comment>
<dbReference type="EMBL" id="BICW01000016">
    <property type="protein sequence ID" value="GCG59793.1"/>
    <property type="molecule type" value="Genomic_DNA"/>
</dbReference>
<dbReference type="GeneID" id="75204665"/>
<proteinExistence type="predicted"/>
<name>A0A478I4G3_ECOLX</name>
<dbReference type="AlphaFoldDB" id="A0A478I4G3"/>
<reference evidence="1" key="1">
    <citation type="submission" date="2018-11" db="EMBL/GenBank/DDBJ databases">
        <title>Draft genome sequence of commensal E.coli strains.</title>
        <authorList>
            <person name="Arimizu Y."/>
            <person name="Hayashi T."/>
            <person name="Ogura Y."/>
        </authorList>
    </citation>
    <scope>NUCLEOTIDE SEQUENCE</scope>
    <source>
        <strain evidence="1">39-H19-A</strain>
    </source>
</reference>
<protein>
    <submittedName>
        <fullName evidence="1">Uncharacterized protein</fullName>
    </submittedName>
</protein>
<evidence type="ECO:0000313" key="1">
    <source>
        <dbReference type="EMBL" id="GCG59793.1"/>
    </source>
</evidence>
<sequence length="160" mass="18465">MSKELLPFFSALFSFIALVVSITALYNTYRSRKNAEHDSLRKMKIDTVKELREVELVYRGICSDTEELIKSIETSTNMNPYGKKELLKGVRDNLGFFTQSRQGVTNMLSKLDENFMSISREEIENIAQFTAFEANRLAENGRIIKERFKDLKEMIGKAPH</sequence>
<accession>A0A478I4G3</accession>